<gene>
    <name evidence="5" type="ORF">BG262_04100</name>
</gene>
<evidence type="ECO:0000256" key="3">
    <source>
        <dbReference type="SAM" id="MobiDB-lite"/>
    </source>
</evidence>
<dbReference type="InterPro" id="IPR002509">
    <property type="entry name" value="NODB_dom"/>
</dbReference>
<evidence type="ECO:0000313" key="6">
    <source>
        <dbReference type="Proteomes" id="UP000177273"/>
    </source>
</evidence>
<feature type="compositionally biased region" description="Basic and acidic residues" evidence="3">
    <location>
        <begin position="32"/>
        <end position="50"/>
    </location>
</feature>
<keyword evidence="6" id="KW-1185">Reference proteome</keyword>
<accession>A0A9Q5NZ27</accession>
<comment type="subcellular location">
    <subcellularLocation>
        <location evidence="1">Secreted</location>
    </subcellularLocation>
</comment>
<comment type="caution">
    <text evidence="5">The sequence shown here is derived from an EMBL/GenBank/DDBJ whole genome shotgun (WGS) entry which is preliminary data.</text>
</comment>
<dbReference type="PANTHER" id="PTHR34216:SF3">
    <property type="entry name" value="POLY-BETA-1,6-N-ACETYL-D-GLUCOSAMINE N-DEACETYLASE"/>
    <property type="match status" value="1"/>
</dbReference>
<dbReference type="GO" id="GO:0016810">
    <property type="term" value="F:hydrolase activity, acting on carbon-nitrogen (but not peptide) bonds"/>
    <property type="evidence" value="ECO:0007669"/>
    <property type="project" value="InterPro"/>
</dbReference>
<proteinExistence type="predicted"/>
<evidence type="ECO:0000313" key="5">
    <source>
        <dbReference type="EMBL" id="OFI46204.1"/>
    </source>
</evidence>
<protein>
    <recommendedName>
        <fullName evidence="4">NodB homology domain-containing protein</fullName>
    </recommendedName>
</protein>
<dbReference type="PANTHER" id="PTHR34216">
    <property type="match status" value="1"/>
</dbReference>
<dbReference type="InterPro" id="IPR011330">
    <property type="entry name" value="Glyco_hydro/deAcase_b/a-brl"/>
</dbReference>
<dbReference type="Pfam" id="PF01522">
    <property type="entry name" value="Polysacc_deac_1"/>
    <property type="match status" value="1"/>
</dbReference>
<feature type="region of interest" description="Disordered" evidence="3">
    <location>
        <begin position="30"/>
        <end position="50"/>
    </location>
</feature>
<evidence type="ECO:0000256" key="2">
    <source>
        <dbReference type="ARBA" id="ARBA00022729"/>
    </source>
</evidence>
<dbReference type="GO" id="GO:0005576">
    <property type="term" value="C:extracellular region"/>
    <property type="evidence" value="ECO:0007669"/>
    <property type="project" value="UniProtKB-SubCell"/>
</dbReference>
<keyword evidence="2" id="KW-0732">Signal</keyword>
<dbReference type="GO" id="GO:0005975">
    <property type="term" value="P:carbohydrate metabolic process"/>
    <property type="evidence" value="ECO:0007669"/>
    <property type="project" value="InterPro"/>
</dbReference>
<dbReference type="CDD" id="cd10918">
    <property type="entry name" value="CE4_NodB_like_5s_6s"/>
    <property type="match status" value="1"/>
</dbReference>
<dbReference type="SUPFAM" id="SSF88713">
    <property type="entry name" value="Glycoside hydrolase/deacetylase"/>
    <property type="match status" value="1"/>
</dbReference>
<name>A0A9Q5NZ27_9LACT</name>
<dbReference type="InterPro" id="IPR051398">
    <property type="entry name" value="Polysacch_Deacetylase"/>
</dbReference>
<evidence type="ECO:0000256" key="1">
    <source>
        <dbReference type="ARBA" id="ARBA00004613"/>
    </source>
</evidence>
<dbReference type="Gene3D" id="3.20.20.370">
    <property type="entry name" value="Glycoside hydrolase/deacetylase"/>
    <property type="match status" value="1"/>
</dbReference>
<dbReference type="PROSITE" id="PS51677">
    <property type="entry name" value="NODB"/>
    <property type="match status" value="1"/>
</dbReference>
<sequence length="280" mass="32000">MVAVLSIVLIAVLAYRFFYSSNKQTSDNNFFEAKEQQNKDKKEKKKETDKDTWKKYDDEIKFPILMYHHISEVVDGNTLFVPQKEFEEQMKSLHDAGYYTLSPEEAYRVLTKNEKPAEKIVWVTLDDGYVDNMKNAKPILDKLNMKATINIIFNMKDGVDKMTDDMLQEINKDKLISLESHTMDHIDLQYATPDTAKYQLEASKKGLDELLKQDTSVICYPSGRYNDSTPELAKNAGYKLGITTNPGLASASNGLYTLNRVRVAYGNNAQSFMNLIDQGQ</sequence>
<organism evidence="5 6">
    <name type="scientific">Floricoccus penangensis</name>
    <dbReference type="NCBI Taxonomy" id="1859475"/>
    <lineage>
        <taxon>Bacteria</taxon>
        <taxon>Bacillati</taxon>
        <taxon>Bacillota</taxon>
        <taxon>Bacilli</taxon>
        <taxon>Lactobacillales</taxon>
        <taxon>Streptococcaceae</taxon>
        <taxon>Floricoccus</taxon>
    </lineage>
</organism>
<reference evidence="6" key="1">
    <citation type="submission" date="2016-09" db="EMBL/GenBank/DDBJ databases">
        <title>Draft genome sequence of a novel species of the family Streptococcaceae isolated from flowers.</title>
        <authorList>
            <person name="Chuah L.-O."/>
            <person name="Yap K.-P."/>
            <person name="Thong K.L."/>
            <person name="Liong M.T."/>
            <person name="Ahmad R."/>
            <person name="Rusul G."/>
        </authorList>
    </citation>
    <scope>NUCLEOTIDE SEQUENCE [LARGE SCALE GENOMIC DNA]</scope>
    <source>
        <strain evidence="6">HibF3</strain>
    </source>
</reference>
<dbReference type="Proteomes" id="UP000177273">
    <property type="component" value="Unassembled WGS sequence"/>
</dbReference>
<evidence type="ECO:0000259" key="4">
    <source>
        <dbReference type="PROSITE" id="PS51677"/>
    </source>
</evidence>
<feature type="domain" description="NodB homology" evidence="4">
    <location>
        <begin position="119"/>
        <end position="280"/>
    </location>
</feature>
<dbReference type="EMBL" id="MKIQ01000028">
    <property type="protein sequence ID" value="OFI46204.1"/>
    <property type="molecule type" value="Genomic_DNA"/>
</dbReference>
<dbReference type="AlphaFoldDB" id="A0A9Q5NZ27"/>